<name>A0ABQ8YN44_9EUKA</name>
<proteinExistence type="inferred from homology"/>
<organism evidence="4 5">
    <name type="scientific">Anaeramoeba flamelloides</name>
    <dbReference type="NCBI Taxonomy" id="1746091"/>
    <lineage>
        <taxon>Eukaryota</taxon>
        <taxon>Metamonada</taxon>
        <taxon>Anaeramoebidae</taxon>
        <taxon>Anaeramoeba</taxon>
    </lineage>
</organism>
<protein>
    <recommendedName>
        <fullName evidence="2">Biogenesis of lysosome-related organelles complex 1 subunit 1</fullName>
    </recommendedName>
</protein>
<sequence>MLTDLIKEHDKIKHKTQKECEQKWQDIKKMSKGVTTHLHNSITEGVNVVFHNQRHLEIELNKLQTQIGKFYKESDQWKDLIKKINEPLKELGDVENWMRTIDQNLKDLVLCVNFANEYQNEKEVEQKKLEEIEEKRRLKLQEEQKQKQKEKEKELINKKKEEKLMKEKHEQEQKQKKLMEKEKIPKKKQKKTTHKPNSTQKTKRKKERSLKNKSEKSNPQNKTQKKKKLSNLEKENELLKKKIEEMRKQMMTKNETEKN</sequence>
<dbReference type="Pfam" id="PF06320">
    <property type="entry name" value="GCN5L1"/>
    <property type="match status" value="1"/>
</dbReference>
<evidence type="ECO:0000256" key="3">
    <source>
        <dbReference type="SAM" id="MobiDB-lite"/>
    </source>
</evidence>
<feature type="compositionally biased region" description="Basic and acidic residues" evidence="3">
    <location>
        <begin position="230"/>
        <end position="259"/>
    </location>
</feature>
<evidence type="ECO:0000256" key="1">
    <source>
        <dbReference type="ARBA" id="ARBA00007133"/>
    </source>
</evidence>
<feature type="compositionally biased region" description="Basic residues" evidence="3">
    <location>
        <begin position="184"/>
        <end position="194"/>
    </location>
</feature>
<dbReference type="PANTHER" id="PTHR13073:SF0">
    <property type="entry name" value="BIOGENESIS OF LYSOSOME-RELATED ORGANELLES COMPLEX 1 SUBUNIT 1"/>
    <property type="match status" value="1"/>
</dbReference>
<evidence type="ECO:0000313" key="5">
    <source>
        <dbReference type="Proteomes" id="UP001150062"/>
    </source>
</evidence>
<accession>A0ABQ8YN44</accession>
<dbReference type="InterPro" id="IPR009395">
    <property type="entry name" value="BLOC1S1"/>
</dbReference>
<feature type="compositionally biased region" description="Basic and acidic residues" evidence="3">
    <location>
        <begin position="141"/>
        <end position="183"/>
    </location>
</feature>
<keyword evidence="5" id="KW-1185">Reference proteome</keyword>
<reference evidence="4" key="1">
    <citation type="submission" date="2022-08" db="EMBL/GenBank/DDBJ databases">
        <title>Novel sulfate-reducing endosymbionts in the free-living metamonad Anaeramoeba.</title>
        <authorList>
            <person name="Jerlstrom-Hultqvist J."/>
            <person name="Cepicka I."/>
            <person name="Gallot-Lavallee L."/>
            <person name="Salas-Leiva D."/>
            <person name="Curtis B.A."/>
            <person name="Zahonova K."/>
            <person name="Pipaliya S."/>
            <person name="Dacks J."/>
            <person name="Roger A.J."/>
        </authorList>
    </citation>
    <scope>NUCLEOTIDE SEQUENCE</scope>
    <source>
        <strain evidence="4">Schooner1</strain>
    </source>
</reference>
<comment type="caution">
    <text evidence="4">The sequence shown here is derived from an EMBL/GenBank/DDBJ whole genome shotgun (WGS) entry which is preliminary data.</text>
</comment>
<dbReference type="PANTHER" id="PTHR13073">
    <property type="entry name" value="BLOC-1 COMPLEX SUBUNIT 1"/>
    <property type="match status" value="1"/>
</dbReference>
<evidence type="ECO:0000256" key="2">
    <source>
        <dbReference type="ARBA" id="ARBA00019577"/>
    </source>
</evidence>
<comment type="similarity">
    <text evidence="1">Belongs to the BLOC1S1 family.</text>
</comment>
<dbReference type="EMBL" id="JAOAOG010000140">
    <property type="protein sequence ID" value="KAJ6245905.1"/>
    <property type="molecule type" value="Genomic_DNA"/>
</dbReference>
<feature type="region of interest" description="Disordered" evidence="3">
    <location>
        <begin position="141"/>
        <end position="259"/>
    </location>
</feature>
<gene>
    <name evidence="4" type="ORF">M0813_19664</name>
</gene>
<dbReference type="Proteomes" id="UP001150062">
    <property type="component" value="Unassembled WGS sequence"/>
</dbReference>
<evidence type="ECO:0000313" key="4">
    <source>
        <dbReference type="EMBL" id="KAJ6245905.1"/>
    </source>
</evidence>